<protein>
    <submittedName>
        <fullName evidence="1">DNA alkylation repair protein</fullName>
    </submittedName>
</protein>
<dbReference type="AlphaFoldDB" id="A0A7Y6Q9F4"/>
<organism evidence="1 2">
    <name type="scientific">Ensifer oleiphilus</name>
    <dbReference type="NCBI Taxonomy" id="2742698"/>
    <lineage>
        <taxon>Bacteria</taxon>
        <taxon>Pseudomonadati</taxon>
        <taxon>Pseudomonadota</taxon>
        <taxon>Alphaproteobacteria</taxon>
        <taxon>Hyphomicrobiales</taxon>
        <taxon>Rhizobiaceae</taxon>
        <taxon>Sinorhizobium/Ensifer group</taxon>
        <taxon>Ensifer</taxon>
    </lineage>
</organism>
<sequence>MSAALRRIADIDPQRLALLNAGLVEASTLTECLAVDFETLMRAAVPEVGDDAFAAIGAVASSGISRRMALAAELIRERLGDGAVSGLRQHRSDTVRGWACFMVGANTALTLEDRLAAIRPLADDPHFGVREWAWIAVRPQLAQDIATTISRLAAWTGSPSDRLRRFASEATRPRGVWCSHIASLKRNPEMALAILEPLNADPSRYVQDSVGNWLNDAAKDRPAWVLDLCASWQRSHESPATTRICKRALRSIDRS</sequence>
<keyword evidence="2" id="KW-1185">Reference proteome</keyword>
<evidence type="ECO:0000313" key="2">
    <source>
        <dbReference type="Proteomes" id="UP000520198"/>
    </source>
</evidence>
<proteinExistence type="predicted"/>
<accession>A0A7Y6Q9F4</accession>
<dbReference type="Pfam" id="PF08713">
    <property type="entry name" value="DNA_alkylation"/>
    <property type="match status" value="1"/>
</dbReference>
<dbReference type="EMBL" id="JABWDU010000006">
    <property type="protein sequence ID" value="NVD41528.1"/>
    <property type="molecule type" value="Genomic_DNA"/>
</dbReference>
<gene>
    <name evidence="1" type="ORF">HT585_21915</name>
</gene>
<dbReference type="InterPro" id="IPR014825">
    <property type="entry name" value="DNA_alkylation"/>
</dbReference>
<comment type="caution">
    <text evidence="1">The sequence shown here is derived from an EMBL/GenBank/DDBJ whole genome shotgun (WGS) entry which is preliminary data.</text>
</comment>
<dbReference type="Proteomes" id="UP000520198">
    <property type="component" value="Unassembled WGS sequence"/>
</dbReference>
<name>A0A7Y6Q9F4_9HYPH</name>
<dbReference type="RefSeq" id="WP_176354932.1">
    <property type="nucleotide sequence ID" value="NZ_JABWDU010000006.1"/>
</dbReference>
<dbReference type="InterPro" id="IPR016024">
    <property type="entry name" value="ARM-type_fold"/>
</dbReference>
<dbReference type="SUPFAM" id="SSF48371">
    <property type="entry name" value="ARM repeat"/>
    <property type="match status" value="1"/>
</dbReference>
<evidence type="ECO:0000313" key="1">
    <source>
        <dbReference type="EMBL" id="NVD41528.1"/>
    </source>
</evidence>
<dbReference type="Gene3D" id="1.25.40.290">
    <property type="entry name" value="ARM repeat domains"/>
    <property type="match status" value="1"/>
</dbReference>
<reference evidence="1 2" key="1">
    <citation type="submission" date="2020-06" db="EMBL/GenBank/DDBJ databases">
        <authorList>
            <person name="Grouzdev D.S."/>
        </authorList>
    </citation>
    <scope>NUCLEOTIDE SEQUENCE [LARGE SCALE GENOMIC DNA]</scope>
    <source>
        <strain evidence="1 2">HO-A22</strain>
    </source>
</reference>